<keyword evidence="1" id="KW-0732">Signal</keyword>
<name>A0ABD5P097_9EURY</name>
<gene>
    <name evidence="3" type="ORF">ACFOZ7_10630</name>
</gene>
<dbReference type="Proteomes" id="UP001595821">
    <property type="component" value="Unassembled WGS sequence"/>
</dbReference>
<accession>A0ABD5P097</accession>
<sequence>MTERTPSSSNDTGGIDRRDALKLVGGSTLAVALAGCTALIGDESDDSTEDADVPDEPIEAGLQTFTEGAPAVLGLQAQYGAETAVRRINDDGGVAGREIDLDVVNEGDEHIQNYRRFVDEGKDVTFGPISSGGHEAMVPEIEDRGVVNVATDGTVTTLYEESFPDATYSFRFQNHDVMEALAAVNQAVEVLGADSIDTYAGINPNYAFGQDEMALFSSGIEKLTGAEEVYSGFPELGADDMSAHVTEVNGTEPDVVFSSCWGGDATLLLEQAHANGMFDSTDLLVGPVLYGSANDLSADLVDGPIYSGSRNFYWDEPGTDRWTPAADLVSEVQSEYDVVPTAHFMSGYGAVTAWATAAEKAVDILGRWPEQDEIAAILEGHGFFTPAGYHTIGADHQGYSNAHFGELGWSDEYDAAILENVNVFAPEDVSPPPGTVSGDWIDTW</sequence>
<proteinExistence type="predicted"/>
<evidence type="ECO:0000259" key="2">
    <source>
        <dbReference type="Pfam" id="PF13458"/>
    </source>
</evidence>
<dbReference type="Pfam" id="PF13458">
    <property type="entry name" value="Peripla_BP_6"/>
    <property type="match status" value="1"/>
</dbReference>
<dbReference type="InterPro" id="IPR051010">
    <property type="entry name" value="BCAA_transport"/>
</dbReference>
<dbReference type="AlphaFoldDB" id="A0ABD5P097"/>
<dbReference type="PROSITE" id="PS51318">
    <property type="entry name" value="TAT"/>
    <property type="match status" value="1"/>
</dbReference>
<dbReference type="InterPro" id="IPR028082">
    <property type="entry name" value="Peripla_BP_I"/>
</dbReference>
<dbReference type="GeneID" id="71854383"/>
<dbReference type="PANTHER" id="PTHR30483">
    <property type="entry name" value="LEUCINE-SPECIFIC-BINDING PROTEIN"/>
    <property type="match status" value="1"/>
</dbReference>
<evidence type="ECO:0000256" key="1">
    <source>
        <dbReference type="ARBA" id="ARBA00022729"/>
    </source>
</evidence>
<dbReference type="PANTHER" id="PTHR30483:SF37">
    <property type="entry name" value="ABC TRANSPORTER SUBSTRATE-BINDING PROTEIN"/>
    <property type="match status" value="1"/>
</dbReference>
<comment type="caution">
    <text evidence="3">The sequence shown here is derived from an EMBL/GenBank/DDBJ whole genome shotgun (WGS) entry which is preliminary data.</text>
</comment>
<dbReference type="EMBL" id="JBHSDJ010000030">
    <property type="protein sequence ID" value="MFC4247449.1"/>
    <property type="molecule type" value="Genomic_DNA"/>
</dbReference>
<dbReference type="SUPFAM" id="SSF53822">
    <property type="entry name" value="Periplasmic binding protein-like I"/>
    <property type="match status" value="1"/>
</dbReference>
<evidence type="ECO:0000313" key="4">
    <source>
        <dbReference type="Proteomes" id="UP001595821"/>
    </source>
</evidence>
<evidence type="ECO:0000313" key="3">
    <source>
        <dbReference type="EMBL" id="MFC4247449.1"/>
    </source>
</evidence>
<dbReference type="RefSeq" id="WP_246966465.1">
    <property type="nucleotide sequence ID" value="NZ_CP095397.1"/>
</dbReference>
<dbReference type="InterPro" id="IPR028081">
    <property type="entry name" value="Leu-bd"/>
</dbReference>
<dbReference type="InterPro" id="IPR006311">
    <property type="entry name" value="TAT_signal"/>
</dbReference>
<reference evidence="3 4" key="1">
    <citation type="journal article" date="2014" name="Int. J. Syst. Evol. Microbiol.">
        <title>Complete genome sequence of Corynebacterium casei LMG S-19264T (=DSM 44701T), isolated from a smear-ripened cheese.</title>
        <authorList>
            <consortium name="US DOE Joint Genome Institute (JGI-PGF)"/>
            <person name="Walter F."/>
            <person name="Albersmeier A."/>
            <person name="Kalinowski J."/>
            <person name="Ruckert C."/>
        </authorList>
    </citation>
    <scope>NUCLEOTIDE SEQUENCE [LARGE SCALE GENOMIC DNA]</scope>
    <source>
        <strain evidence="3 4">IBRC-M 10912</strain>
    </source>
</reference>
<dbReference type="Gene3D" id="3.40.50.2300">
    <property type="match status" value="2"/>
</dbReference>
<organism evidence="3 4">
    <name type="scientific">Natribaculum luteum</name>
    <dbReference type="NCBI Taxonomy" id="1586232"/>
    <lineage>
        <taxon>Archaea</taxon>
        <taxon>Methanobacteriati</taxon>
        <taxon>Methanobacteriota</taxon>
        <taxon>Stenosarchaea group</taxon>
        <taxon>Halobacteria</taxon>
        <taxon>Halobacteriales</taxon>
        <taxon>Natrialbaceae</taxon>
        <taxon>Natribaculum</taxon>
    </lineage>
</organism>
<feature type="domain" description="Leucine-binding protein" evidence="2">
    <location>
        <begin position="58"/>
        <end position="407"/>
    </location>
</feature>
<protein>
    <submittedName>
        <fullName evidence="3">ABC transporter substrate-binding protein</fullName>
    </submittedName>
</protein>